<gene>
    <name evidence="2" type="ORF">PHYBLDRAFT_171896</name>
</gene>
<keyword evidence="1" id="KW-1133">Transmembrane helix</keyword>
<dbReference type="EMBL" id="KV440990">
    <property type="protein sequence ID" value="OAD69874.1"/>
    <property type="molecule type" value="Genomic_DNA"/>
</dbReference>
<dbReference type="RefSeq" id="XP_018287914.1">
    <property type="nucleotide sequence ID" value="XM_018436686.1"/>
</dbReference>
<feature type="transmembrane region" description="Helical" evidence="1">
    <location>
        <begin position="105"/>
        <end position="127"/>
    </location>
</feature>
<evidence type="ECO:0000313" key="2">
    <source>
        <dbReference type="EMBL" id="OAD69874.1"/>
    </source>
</evidence>
<evidence type="ECO:0000256" key="1">
    <source>
        <dbReference type="SAM" id="Phobius"/>
    </source>
</evidence>
<evidence type="ECO:0000313" key="3">
    <source>
        <dbReference type="Proteomes" id="UP000077315"/>
    </source>
</evidence>
<protein>
    <submittedName>
        <fullName evidence="2">Uncharacterized protein</fullName>
    </submittedName>
</protein>
<keyword evidence="3" id="KW-1185">Reference proteome</keyword>
<dbReference type="InParanoid" id="A0A162NI37"/>
<reference evidence="3" key="1">
    <citation type="submission" date="2015-06" db="EMBL/GenBank/DDBJ databases">
        <title>Expansion of signal transduction pathways in fungi by whole-genome duplication.</title>
        <authorList>
            <consortium name="DOE Joint Genome Institute"/>
            <person name="Corrochano L.M."/>
            <person name="Kuo A."/>
            <person name="Marcet-Houben M."/>
            <person name="Polaino S."/>
            <person name="Salamov A."/>
            <person name="Villalobos J.M."/>
            <person name="Alvarez M.I."/>
            <person name="Avalos J."/>
            <person name="Benito E.P."/>
            <person name="Benoit I."/>
            <person name="Burger G."/>
            <person name="Camino L.P."/>
            <person name="Canovas D."/>
            <person name="Cerda-Olmedo E."/>
            <person name="Cheng J.-F."/>
            <person name="Dominguez A."/>
            <person name="Elias M."/>
            <person name="Eslava A.P."/>
            <person name="Glaser F."/>
            <person name="Grimwood J."/>
            <person name="Gutierrez G."/>
            <person name="Heitman J."/>
            <person name="Henrissat B."/>
            <person name="Iturriaga E.A."/>
            <person name="Lang B.F."/>
            <person name="Lavin J.L."/>
            <person name="Lee S."/>
            <person name="Li W."/>
            <person name="Lindquist E."/>
            <person name="Lopez-Garcia S."/>
            <person name="Luque E.M."/>
            <person name="Marcos A.T."/>
            <person name="Martin J."/>
            <person name="McCluskey K."/>
            <person name="Medina H.R."/>
            <person name="Miralles-Duran A."/>
            <person name="Miyazaki A."/>
            <person name="Munoz-Torres E."/>
            <person name="Oguiza J.A."/>
            <person name="Ohm R."/>
            <person name="Olmedo M."/>
            <person name="Orejas M."/>
            <person name="Ortiz-Castellanos L."/>
            <person name="Pisabarro A.G."/>
            <person name="Rodriguez-Romero J."/>
            <person name="Ruiz-Herrera J."/>
            <person name="Ruiz-Vazquez R."/>
            <person name="Sanz C."/>
            <person name="Schackwitz W."/>
            <person name="Schmutz J."/>
            <person name="Shahriari M."/>
            <person name="Shelest E."/>
            <person name="Silva-Franco F."/>
            <person name="Soanes D."/>
            <person name="Syed K."/>
            <person name="Tagua V.G."/>
            <person name="Talbot N.J."/>
            <person name="Thon M."/>
            <person name="De vries R.P."/>
            <person name="Wiebenga A."/>
            <person name="Yadav J.S."/>
            <person name="Braun E.L."/>
            <person name="Baker S."/>
            <person name="Garre V."/>
            <person name="Horwitz B."/>
            <person name="Torres-Martinez S."/>
            <person name="Idnurm A."/>
            <person name="Herrera-Estrella A."/>
            <person name="Gabaldon T."/>
            <person name="Grigoriev I.V."/>
        </authorList>
    </citation>
    <scope>NUCLEOTIDE SEQUENCE [LARGE SCALE GENOMIC DNA]</scope>
    <source>
        <strain evidence="3">NRRL 1555(-)</strain>
    </source>
</reference>
<name>A0A162NI37_PHYB8</name>
<dbReference type="GeneID" id="28997592"/>
<organism evidence="2 3">
    <name type="scientific">Phycomyces blakesleeanus (strain ATCC 8743b / DSM 1359 / FGSC 10004 / NBRC 33097 / NRRL 1555)</name>
    <dbReference type="NCBI Taxonomy" id="763407"/>
    <lineage>
        <taxon>Eukaryota</taxon>
        <taxon>Fungi</taxon>
        <taxon>Fungi incertae sedis</taxon>
        <taxon>Mucoromycota</taxon>
        <taxon>Mucoromycotina</taxon>
        <taxon>Mucoromycetes</taxon>
        <taxon>Mucorales</taxon>
        <taxon>Phycomycetaceae</taxon>
        <taxon>Phycomyces</taxon>
    </lineage>
</organism>
<proteinExistence type="predicted"/>
<accession>A0A162NI37</accession>
<dbReference type="Proteomes" id="UP000077315">
    <property type="component" value="Unassembled WGS sequence"/>
</dbReference>
<sequence length="140" mass="16032">MLGKGLVYRLIFESLEHFGFINVFDKNCIYPRNSSGSPSPDIPSLLFLVQLDNTSLDEVCIGFLRRYLVNVPEDIQNVLVQVTLEVLFSLISECQRINLHLIDRLTILSSTSISVWLVVCSLITMVLKMCSVRHFRRDLK</sequence>
<dbReference type="VEuPathDB" id="FungiDB:PHYBLDRAFT_171896"/>
<keyword evidence="1" id="KW-0812">Transmembrane</keyword>
<keyword evidence="1" id="KW-0472">Membrane</keyword>
<dbReference type="AlphaFoldDB" id="A0A162NI37"/>